<dbReference type="InterPro" id="IPR050093">
    <property type="entry name" value="ABC_SmlMolc_Importer"/>
</dbReference>
<gene>
    <name evidence="5" type="ORF">FEM21_16780</name>
</gene>
<feature type="domain" description="ABC transporter" evidence="4">
    <location>
        <begin position="1"/>
        <end position="234"/>
    </location>
</feature>
<evidence type="ECO:0000313" key="6">
    <source>
        <dbReference type="Proteomes" id="UP000027064"/>
    </source>
</evidence>
<evidence type="ECO:0000313" key="5">
    <source>
        <dbReference type="EMBL" id="KDN55087.1"/>
    </source>
</evidence>
<keyword evidence="1" id="KW-0813">Transport</keyword>
<proteinExistence type="predicted"/>
<dbReference type="STRING" id="1492738.FEM21_16780"/>
<dbReference type="PANTHER" id="PTHR42781:SF4">
    <property type="entry name" value="SPERMIDINE_PUTRESCINE IMPORT ATP-BINDING PROTEIN POTA"/>
    <property type="match status" value="1"/>
</dbReference>
<keyword evidence="3" id="KW-0067">ATP-binding</keyword>
<dbReference type="Gene3D" id="3.40.50.300">
    <property type="entry name" value="P-loop containing nucleotide triphosphate hydrolases"/>
    <property type="match status" value="1"/>
</dbReference>
<accession>A0A066WM28</accession>
<dbReference type="SUPFAM" id="SSF52540">
    <property type="entry name" value="P-loop containing nucleoside triphosphate hydrolases"/>
    <property type="match status" value="1"/>
</dbReference>
<dbReference type="PROSITE" id="PS00211">
    <property type="entry name" value="ABC_TRANSPORTER_1"/>
    <property type="match status" value="1"/>
</dbReference>
<reference evidence="5 6" key="1">
    <citation type="submission" date="2014-05" db="EMBL/GenBank/DDBJ databases">
        <title>Genome Sequence of Flavobacterium sp. EM1321.</title>
        <authorList>
            <person name="Shin S.-K."/>
            <person name="Yi H."/>
        </authorList>
    </citation>
    <scope>NUCLEOTIDE SEQUENCE [LARGE SCALE GENOMIC DNA]</scope>
    <source>
        <strain evidence="5 6">EM1321</strain>
    </source>
</reference>
<dbReference type="Proteomes" id="UP000027064">
    <property type="component" value="Unassembled WGS sequence"/>
</dbReference>
<evidence type="ECO:0000256" key="3">
    <source>
        <dbReference type="ARBA" id="ARBA00022840"/>
    </source>
</evidence>
<dbReference type="eggNOG" id="COG1118">
    <property type="taxonomic scope" value="Bacteria"/>
</dbReference>
<protein>
    <recommendedName>
        <fullName evidence="4">ABC transporter domain-containing protein</fullName>
    </recommendedName>
</protein>
<dbReference type="AlphaFoldDB" id="A0A066WM28"/>
<dbReference type="PROSITE" id="PS50893">
    <property type="entry name" value="ABC_TRANSPORTER_2"/>
    <property type="match status" value="1"/>
</dbReference>
<evidence type="ECO:0000256" key="1">
    <source>
        <dbReference type="ARBA" id="ARBA00022448"/>
    </source>
</evidence>
<dbReference type="Pfam" id="PF00005">
    <property type="entry name" value="ABC_tran"/>
    <property type="match status" value="1"/>
</dbReference>
<organism evidence="5 6">
    <name type="scientific">Flavobacterium seoulense</name>
    <dbReference type="NCBI Taxonomy" id="1492738"/>
    <lineage>
        <taxon>Bacteria</taxon>
        <taxon>Pseudomonadati</taxon>
        <taxon>Bacteroidota</taxon>
        <taxon>Flavobacteriia</taxon>
        <taxon>Flavobacteriales</taxon>
        <taxon>Flavobacteriaceae</taxon>
        <taxon>Flavobacterium</taxon>
    </lineage>
</organism>
<dbReference type="RefSeq" id="WP_035659466.1">
    <property type="nucleotide sequence ID" value="NZ_JNCA01000016.1"/>
</dbReference>
<dbReference type="SMART" id="SM00382">
    <property type="entry name" value="AAA"/>
    <property type="match status" value="1"/>
</dbReference>
<dbReference type="EMBL" id="JNCA01000016">
    <property type="protein sequence ID" value="KDN55087.1"/>
    <property type="molecule type" value="Genomic_DNA"/>
</dbReference>
<name>A0A066WM28_9FLAO</name>
<keyword evidence="2" id="KW-0547">Nucleotide-binding</keyword>
<keyword evidence="6" id="KW-1185">Reference proteome</keyword>
<dbReference type="OrthoDB" id="9802264at2"/>
<dbReference type="PATRIC" id="fig|1492738.3.peg.1666"/>
<dbReference type="InterPro" id="IPR003439">
    <property type="entry name" value="ABC_transporter-like_ATP-bd"/>
</dbReference>
<dbReference type="InterPro" id="IPR027417">
    <property type="entry name" value="P-loop_NTPase"/>
</dbReference>
<dbReference type="GO" id="GO:0016887">
    <property type="term" value="F:ATP hydrolysis activity"/>
    <property type="evidence" value="ECO:0007669"/>
    <property type="project" value="InterPro"/>
</dbReference>
<dbReference type="GO" id="GO:0005524">
    <property type="term" value="F:ATP binding"/>
    <property type="evidence" value="ECO:0007669"/>
    <property type="project" value="UniProtKB-KW"/>
</dbReference>
<evidence type="ECO:0000259" key="4">
    <source>
        <dbReference type="PROSITE" id="PS50893"/>
    </source>
</evidence>
<comment type="caution">
    <text evidence="5">The sequence shown here is derived from an EMBL/GenBank/DDBJ whole genome shotgun (WGS) entry which is preliminary data.</text>
</comment>
<evidence type="ECO:0000256" key="2">
    <source>
        <dbReference type="ARBA" id="ARBA00022741"/>
    </source>
</evidence>
<dbReference type="InterPro" id="IPR017871">
    <property type="entry name" value="ABC_transporter-like_CS"/>
</dbReference>
<dbReference type="PANTHER" id="PTHR42781">
    <property type="entry name" value="SPERMIDINE/PUTRESCINE IMPORT ATP-BINDING PROTEIN POTA"/>
    <property type="match status" value="1"/>
</dbReference>
<dbReference type="InterPro" id="IPR003593">
    <property type="entry name" value="AAA+_ATPase"/>
</dbReference>
<sequence>MITLKIQKKLQSASGEILLDLDFEIKENEFVTLYGASGSGKTTTLRILSGLSETDQGKITVDNSTWLDTDKKILLAPQKRKIAYVFQDYALFPNMSVRENLKYALEKGQDQSIIEELLELMELTQLQHQKPAQLSGGQKQRVALARALVQKPQILLLDEPLSAVDNEMRVKLQDYIIQAHRKYKLTTILVSHDIAEIYKMSDKVIVLENGKISKHGTANEVFSSRLVSGKFQFVGEILKIEKENFIYIVAVLIGNNVVKIIAMEEGIQNLNIGNKVLIASKAFNPILTKID</sequence>